<dbReference type="Gene3D" id="3.90.550.10">
    <property type="entry name" value="Spore Coat Polysaccharide Biosynthesis Protein SpsA, Chain A"/>
    <property type="match status" value="1"/>
</dbReference>
<evidence type="ECO:0000313" key="2">
    <source>
        <dbReference type="EMBL" id="MBC5580795.1"/>
    </source>
</evidence>
<dbReference type="EMBL" id="JACONZ010000001">
    <property type="protein sequence ID" value="MBC5580795.1"/>
    <property type="molecule type" value="Genomic_DNA"/>
</dbReference>
<accession>A0A923I5Q2</accession>
<protein>
    <submittedName>
        <fullName evidence="2">Glycosyltransferase family 2 protein</fullName>
    </submittedName>
</protein>
<dbReference type="InterPro" id="IPR029044">
    <property type="entry name" value="Nucleotide-diphossugar_trans"/>
</dbReference>
<evidence type="ECO:0000313" key="3">
    <source>
        <dbReference type="Proteomes" id="UP000659630"/>
    </source>
</evidence>
<dbReference type="SUPFAM" id="SSF53448">
    <property type="entry name" value="Nucleotide-diphospho-sugar transferases"/>
    <property type="match status" value="1"/>
</dbReference>
<sequence>MQKQKVTACIVTYGGFEEAAQGAESLLRCTRGVDLTLYLVDNASPDGTGEKLAQRFAGAQGVEVIELAENKGFGGGHNAVLERLDSVYHVVVNPDVVLKEDAVSALCGYLDKHPDVVMATPRLRFPDGREQHVAKRRPTLMALLGRQLPLRFLKKYEDHYLMLDEDLSTEKDVQFCSGCFFVIRTEAFQKLGGFDRRYFMYVEDADLTQEALRLGRVVYWPGTQVVHAWHRSPSRHLSSFFQQLRSMGIYFKKWGFRWGFSLREPPPKEKG</sequence>
<comment type="caution">
    <text evidence="2">The sequence shown here is derived from an EMBL/GenBank/DDBJ whole genome shotgun (WGS) entry which is preliminary data.</text>
</comment>
<evidence type="ECO:0000259" key="1">
    <source>
        <dbReference type="Pfam" id="PF00535"/>
    </source>
</evidence>
<keyword evidence="3" id="KW-1185">Reference proteome</keyword>
<organism evidence="2 3">
    <name type="scientific">Anaerofilum hominis</name>
    <dbReference type="NCBI Taxonomy" id="2763016"/>
    <lineage>
        <taxon>Bacteria</taxon>
        <taxon>Bacillati</taxon>
        <taxon>Bacillota</taxon>
        <taxon>Clostridia</taxon>
        <taxon>Eubacteriales</taxon>
        <taxon>Oscillospiraceae</taxon>
        <taxon>Anaerofilum</taxon>
    </lineage>
</organism>
<dbReference type="InterPro" id="IPR001173">
    <property type="entry name" value="Glyco_trans_2-like"/>
</dbReference>
<dbReference type="RefSeq" id="WP_186887122.1">
    <property type="nucleotide sequence ID" value="NZ_JACONZ010000001.1"/>
</dbReference>
<dbReference type="CDD" id="cd04186">
    <property type="entry name" value="GT_2_like_c"/>
    <property type="match status" value="1"/>
</dbReference>
<dbReference type="PANTHER" id="PTHR43179">
    <property type="entry name" value="RHAMNOSYLTRANSFERASE WBBL"/>
    <property type="match status" value="1"/>
</dbReference>
<feature type="domain" description="Glycosyltransferase 2-like" evidence="1">
    <location>
        <begin position="8"/>
        <end position="191"/>
    </location>
</feature>
<dbReference type="Pfam" id="PF00535">
    <property type="entry name" value="Glycos_transf_2"/>
    <property type="match status" value="1"/>
</dbReference>
<reference evidence="2" key="1">
    <citation type="submission" date="2020-08" db="EMBL/GenBank/DDBJ databases">
        <title>Genome public.</title>
        <authorList>
            <person name="Liu C."/>
            <person name="Sun Q."/>
        </authorList>
    </citation>
    <scope>NUCLEOTIDE SEQUENCE</scope>
    <source>
        <strain evidence="2">BX8</strain>
    </source>
</reference>
<proteinExistence type="predicted"/>
<dbReference type="PANTHER" id="PTHR43179:SF10">
    <property type="entry name" value="GLYCOSYL TRANSFERASE"/>
    <property type="match status" value="1"/>
</dbReference>
<name>A0A923I5Q2_9FIRM</name>
<gene>
    <name evidence="2" type="ORF">H8S23_04690</name>
</gene>
<dbReference type="Proteomes" id="UP000659630">
    <property type="component" value="Unassembled WGS sequence"/>
</dbReference>
<dbReference type="AlphaFoldDB" id="A0A923I5Q2"/>